<dbReference type="GO" id="GO:0005524">
    <property type="term" value="F:ATP binding"/>
    <property type="evidence" value="ECO:0007669"/>
    <property type="project" value="InterPro"/>
</dbReference>
<dbReference type="Pfam" id="PF07714">
    <property type="entry name" value="PK_Tyr_Ser-Thr"/>
    <property type="match status" value="1"/>
</dbReference>
<evidence type="ECO:0000259" key="1">
    <source>
        <dbReference type="PROSITE" id="PS50011"/>
    </source>
</evidence>
<sequence length="216" mass="25072">MSNSRVDSGAFCEICIKCKERLPGNQWCQQCESTYFKGAFKSWTSGNHELDKFIRKTQLKAIDRADYLEWIPYERIEDIKFIAYGAYGRPYTKASDIYSTGVLMWVISSGKQPFANRGHDFQLQIDICNGIRPDITPDTPQFYQELMESCWNQDPKQRPTIQTIQLDLKDFIKGSGGARKQIEEAEKIRLELQSEQFIITSPPDTHKAYYTTREIK</sequence>
<gene>
    <name evidence="2" type="ORF">RFULGI_LOCUS5852</name>
</gene>
<dbReference type="InterPro" id="IPR000719">
    <property type="entry name" value="Prot_kinase_dom"/>
</dbReference>
<dbReference type="OrthoDB" id="2425936at2759"/>
<dbReference type="AlphaFoldDB" id="A0A9N9BYD2"/>
<dbReference type="InterPro" id="IPR051681">
    <property type="entry name" value="Ser/Thr_Kinases-Pseudokinases"/>
</dbReference>
<feature type="non-terminal residue" evidence="2">
    <location>
        <position position="216"/>
    </location>
</feature>
<evidence type="ECO:0000313" key="3">
    <source>
        <dbReference type="Proteomes" id="UP000789396"/>
    </source>
</evidence>
<dbReference type="SUPFAM" id="SSF56112">
    <property type="entry name" value="Protein kinase-like (PK-like)"/>
    <property type="match status" value="1"/>
</dbReference>
<reference evidence="2" key="1">
    <citation type="submission" date="2021-06" db="EMBL/GenBank/DDBJ databases">
        <authorList>
            <person name="Kallberg Y."/>
            <person name="Tangrot J."/>
            <person name="Rosling A."/>
        </authorList>
    </citation>
    <scope>NUCLEOTIDE SEQUENCE</scope>
    <source>
        <strain evidence="2">IN212</strain>
    </source>
</reference>
<accession>A0A9N9BYD2</accession>
<evidence type="ECO:0000313" key="2">
    <source>
        <dbReference type="EMBL" id="CAG8581045.1"/>
    </source>
</evidence>
<keyword evidence="3" id="KW-1185">Reference proteome</keyword>
<dbReference type="InterPro" id="IPR011009">
    <property type="entry name" value="Kinase-like_dom_sf"/>
</dbReference>
<dbReference type="InterPro" id="IPR001245">
    <property type="entry name" value="Ser-Thr/Tyr_kinase_cat_dom"/>
</dbReference>
<dbReference type="PANTHER" id="PTHR44329:SF6">
    <property type="entry name" value="RECEPTOR-INTERACTING SERINE_THREONINE-PROTEIN KINASE 1"/>
    <property type="match status" value="1"/>
</dbReference>
<dbReference type="EMBL" id="CAJVPZ010007026">
    <property type="protein sequence ID" value="CAG8581045.1"/>
    <property type="molecule type" value="Genomic_DNA"/>
</dbReference>
<dbReference type="Proteomes" id="UP000789396">
    <property type="component" value="Unassembled WGS sequence"/>
</dbReference>
<comment type="caution">
    <text evidence="2">The sequence shown here is derived from an EMBL/GenBank/DDBJ whole genome shotgun (WGS) entry which is preliminary data.</text>
</comment>
<dbReference type="PROSITE" id="PS50011">
    <property type="entry name" value="PROTEIN_KINASE_DOM"/>
    <property type="match status" value="1"/>
</dbReference>
<proteinExistence type="predicted"/>
<feature type="domain" description="Protein kinase" evidence="1">
    <location>
        <begin position="1"/>
        <end position="172"/>
    </location>
</feature>
<protein>
    <submittedName>
        <fullName evidence="2">17859_t:CDS:1</fullName>
    </submittedName>
</protein>
<name>A0A9N9BYD2_9GLOM</name>
<dbReference type="GO" id="GO:0004674">
    <property type="term" value="F:protein serine/threonine kinase activity"/>
    <property type="evidence" value="ECO:0007669"/>
    <property type="project" value="TreeGrafter"/>
</dbReference>
<dbReference type="Gene3D" id="1.10.510.10">
    <property type="entry name" value="Transferase(Phosphotransferase) domain 1"/>
    <property type="match status" value="1"/>
</dbReference>
<dbReference type="PANTHER" id="PTHR44329">
    <property type="entry name" value="SERINE/THREONINE-PROTEIN KINASE TNNI3K-RELATED"/>
    <property type="match status" value="1"/>
</dbReference>
<organism evidence="2 3">
    <name type="scientific">Racocetra fulgida</name>
    <dbReference type="NCBI Taxonomy" id="60492"/>
    <lineage>
        <taxon>Eukaryota</taxon>
        <taxon>Fungi</taxon>
        <taxon>Fungi incertae sedis</taxon>
        <taxon>Mucoromycota</taxon>
        <taxon>Glomeromycotina</taxon>
        <taxon>Glomeromycetes</taxon>
        <taxon>Diversisporales</taxon>
        <taxon>Gigasporaceae</taxon>
        <taxon>Racocetra</taxon>
    </lineage>
</organism>